<dbReference type="InterPro" id="IPR004493">
    <property type="entry name" value="Leu-tRNA-synth_Ia_arc/euk"/>
</dbReference>
<keyword evidence="15" id="KW-1185">Reference proteome</keyword>
<dbReference type="Gene3D" id="1.10.730.10">
    <property type="entry name" value="Isoleucyl-tRNA Synthetase, Domain 1"/>
    <property type="match status" value="1"/>
</dbReference>
<evidence type="ECO:0000256" key="1">
    <source>
        <dbReference type="ARBA" id="ARBA00005594"/>
    </source>
</evidence>
<dbReference type="GO" id="GO:0004823">
    <property type="term" value="F:leucine-tRNA ligase activity"/>
    <property type="evidence" value="ECO:0007669"/>
    <property type="project" value="UniProtKB-EC"/>
</dbReference>
<dbReference type="InterPro" id="IPR009008">
    <property type="entry name" value="Val/Leu/Ile-tRNA-synth_edit"/>
</dbReference>
<dbReference type="Pfam" id="PF08264">
    <property type="entry name" value="Anticodon_1"/>
    <property type="match status" value="1"/>
</dbReference>
<keyword evidence="4" id="KW-0547">Nucleotide-binding</keyword>
<dbReference type="GO" id="GO:0006429">
    <property type="term" value="P:leucyl-tRNA aminoacylation"/>
    <property type="evidence" value="ECO:0007669"/>
    <property type="project" value="InterPro"/>
</dbReference>
<keyword evidence="7" id="KW-0030">Aminoacyl-tRNA synthetase</keyword>
<evidence type="ECO:0000313" key="14">
    <source>
        <dbReference type="EMBL" id="CAG9864436.1"/>
    </source>
</evidence>
<dbReference type="OrthoDB" id="10249672at2759"/>
<evidence type="ECO:0000259" key="12">
    <source>
        <dbReference type="Pfam" id="PF22947"/>
    </source>
</evidence>
<dbReference type="InterPro" id="IPR009080">
    <property type="entry name" value="tRNAsynth_Ia_anticodon-bd"/>
</dbReference>
<name>A0A9N9XTE9_PHYSR</name>
<dbReference type="Proteomes" id="UP001153712">
    <property type="component" value="Chromosome 8"/>
</dbReference>
<dbReference type="InterPro" id="IPR054509">
    <property type="entry name" value="LARS1_ULD"/>
</dbReference>
<comment type="similarity">
    <text evidence="1">Belongs to the class-I aminoacyl-tRNA synthetase family.</text>
</comment>
<dbReference type="FunFam" id="3.90.740.10:FF:000001">
    <property type="entry name" value="Leucine--tRNA ligase, cytoplasmic"/>
    <property type="match status" value="1"/>
</dbReference>
<dbReference type="Pfam" id="PF22947">
    <property type="entry name" value="ULD_3"/>
    <property type="match status" value="1"/>
</dbReference>
<dbReference type="InterPro" id="IPR014729">
    <property type="entry name" value="Rossmann-like_a/b/a_fold"/>
</dbReference>
<dbReference type="FunFam" id="1.10.730.10:FF:000020">
    <property type="entry name" value="Leucine--tRNA ligase cytoplasmic"/>
    <property type="match status" value="1"/>
</dbReference>
<feature type="domain" description="Leucine--tRNA ligase RagD-binding" evidence="13">
    <location>
        <begin position="944"/>
        <end position="1017"/>
    </location>
</feature>
<dbReference type="SUPFAM" id="SSF52374">
    <property type="entry name" value="Nucleotidylyl transferase"/>
    <property type="match status" value="1"/>
</dbReference>
<evidence type="ECO:0000256" key="4">
    <source>
        <dbReference type="ARBA" id="ARBA00022741"/>
    </source>
</evidence>
<evidence type="ECO:0000259" key="13">
    <source>
        <dbReference type="Pfam" id="PF24810"/>
    </source>
</evidence>
<sequence>MANIERKGTFKVEYLLKIEKEVQERWRDQKVFEIDAPTDKKHLNDEKFFCNFPYPYMNGRLHLGHTFSLSKCEFAVRYNRLKGKRVQFPFGFHCTGMPIKACADKLKREMETFGNPPKFPANQEETAVAVEKLETDILKDKSKSKKSKAVAKAGTAKFQWQIMQSIGISDEDIPKFADALYWCEFFPPRAVDDLNRFGIHTDWRRTFITTDANPFYDSFVRWQFIRLKERNKIKFGKRNTIFSERDGQPCMDHDRASGEGVGPQEYTLVKMKLLAPYPKKLARFENKTVCLVAATLRPETMYGQTNCWVRPDMKYIAFETKTNEVFVCTRRAARNMAFQEFTKVQGKFDVLAELTGQDLLGCAVASALTVYPKIYVLPMLTIKEDKGTGIVTCVPSDSPDDYAALTDLKKKPALREKYGISDDMVLPFDPVPVVDIPGYGNLAAEVICEQLKIQSQNDKEKLLEAKEILYTKGFYEGIMATGEHKGQKIQDVKKTIQKSMIDNNRAVIYYEPEKKVMSRSGDECVVALCDQWFLDYGNENWKKLALKALEKMNVYSDEVRKNFMGCINWLHEYACSRTYGLGTKLPWDDQWLIESLSDSTIYMAYYTVAHFLQGGTFKGTKPNALNIKPEQMTPEVWDYIFFKDAKYPSNSGIKKETLDKMKNEFEYWMPFDLRVSGKDLVQNHLTFCIFNHCAIWERDESKWPKSIWANGLLMLNSAKMSKSDGNFLTLSEAIDKFSADGMRLCLADSGDTIEDANFVESTADAGILRLYTFIEWVKEVLANKSTFRSGAFNSFSDLVFQSEINSKLKETDELYGKMLFKEALRTGLYEFQAARDKYREISLDGMHVDLVMRFIEVQTKILAPICPHVAEHVWELLGHKSSVINGPWPVAGAVDEVMVKASEYLMETAHSFRIHLKTYLQGVRTKSNPNPAPVEKPDVMEIWVAKTFPSWQNAVLTTMKKHYEANNGRLPDNKTLSGEFGKMGDLKKYMKRVMPFVQATRENMEKIGAKALALTLDFDEAEVLETNKIYLANTLNVEEVTIKFTDDPTATEKMKECSPGSPFVLFSNKPGVKIEFINPIPQTGLFNKTITICDGDTYDKIVQKLQKDTKAMKKGESVELWRYEDPVLGARKMPAFNQPTKGKVKLPKNSVFKLEGSDVKVLLGKEVCNVGNQLVYMVV</sequence>
<dbReference type="Gene3D" id="3.40.50.620">
    <property type="entry name" value="HUPs"/>
    <property type="match status" value="1"/>
</dbReference>
<reference evidence="14" key="1">
    <citation type="submission" date="2022-01" db="EMBL/GenBank/DDBJ databases">
        <authorList>
            <person name="King R."/>
        </authorList>
    </citation>
    <scope>NUCLEOTIDE SEQUENCE</scope>
</reference>
<keyword evidence="3" id="KW-0436">Ligase</keyword>
<feature type="domain" description="Aminoacyl-tRNA synthetase class Ia" evidence="10">
    <location>
        <begin position="22"/>
        <end position="105"/>
    </location>
</feature>
<evidence type="ECO:0000256" key="2">
    <source>
        <dbReference type="ARBA" id="ARBA00013164"/>
    </source>
</evidence>
<dbReference type="InterPro" id="IPR002300">
    <property type="entry name" value="aa-tRNA-synth_Ia"/>
</dbReference>
<dbReference type="CDD" id="cd07959">
    <property type="entry name" value="Anticodon_Ia_Leu_AEc"/>
    <property type="match status" value="1"/>
</dbReference>
<keyword evidence="6" id="KW-0648">Protein biosynthesis</keyword>
<evidence type="ECO:0000256" key="6">
    <source>
        <dbReference type="ARBA" id="ARBA00022917"/>
    </source>
</evidence>
<dbReference type="EC" id="6.1.1.4" evidence="2"/>
<dbReference type="Gene3D" id="3.90.740.10">
    <property type="entry name" value="Valyl/Leucyl/Isoleucyl-tRNA synthetase, editing domain"/>
    <property type="match status" value="1"/>
</dbReference>
<dbReference type="AlphaFoldDB" id="A0A9N9XTE9"/>
<dbReference type="Pfam" id="PF00133">
    <property type="entry name" value="tRNA-synt_1"/>
    <property type="match status" value="2"/>
</dbReference>
<dbReference type="NCBIfam" id="NF008957">
    <property type="entry name" value="PRK12300.1"/>
    <property type="match status" value="1"/>
</dbReference>
<dbReference type="SUPFAM" id="SSF47323">
    <property type="entry name" value="Anticodon-binding domain of a subclass of class I aminoacyl-tRNA synthetases"/>
    <property type="match status" value="1"/>
</dbReference>
<evidence type="ECO:0000256" key="7">
    <source>
        <dbReference type="ARBA" id="ARBA00023146"/>
    </source>
</evidence>
<dbReference type="GO" id="GO:0005524">
    <property type="term" value="F:ATP binding"/>
    <property type="evidence" value="ECO:0007669"/>
    <property type="project" value="UniProtKB-KW"/>
</dbReference>
<evidence type="ECO:0000259" key="11">
    <source>
        <dbReference type="Pfam" id="PF08264"/>
    </source>
</evidence>
<dbReference type="Pfam" id="PF24810">
    <property type="entry name" value="RBD_LARS1"/>
    <property type="match status" value="1"/>
</dbReference>
<feature type="domain" description="Methionyl/Valyl/Leucyl/Isoleucyl-tRNA synthetase anticodon-binding" evidence="11">
    <location>
        <begin position="800"/>
        <end position="908"/>
    </location>
</feature>
<dbReference type="SUPFAM" id="SSF50677">
    <property type="entry name" value="ValRS/IleRS/LeuRS editing domain"/>
    <property type="match status" value="1"/>
</dbReference>
<organism evidence="14 15">
    <name type="scientific">Phyllotreta striolata</name>
    <name type="common">Striped flea beetle</name>
    <name type="synonym">Crioceris striolata</name>
    <dbReference type="NCBI Taxonomy" id="444603"/>
    <lineage>
        <taxon>Eukaryota</taxon>
        <taxon>Metazoa</taxon>
        <taxon>Ecdysozoa</taxon>
        <taxon>Arthropoda</taxon>
        <taxon>Hexapoda</taxon>
        <taxon>Insecta</taxon>
        <taxon>Pterygota</taxon>
        <taxon>Neoptera</taxon>
        <taxon>Endopterygota</taxon>
        <taxon>Coleoptera</taxon>
        <taxon>Polyphaga</taxon>
        <taxon>Cucujiformia</taxon>
        <taxon>Chrysomeloidea</taxon>
        <taxon>Chrysomelidae</taxon>
        <taxon>Galerucinae</taxon>
        <taxon>Alticini</taxon>
        <taxon>Phyllotreta</taxon>
    </lineage>
</organism>
<dbReference type="FunFam" id="3.40.50.620:FF:000326">
    <property type="entry name" value="Leucine--tRNA ligase, cytoplasmic"/>
    <property type="match status" value="1"/>
</dbReference>
<evidence type="ECO:0000259" key="10">
    <source>
        <dbReference type="Pfam" id="PF00133"/>
    </source>
</evidence>
<evidence type="ECO:0000313" key="15">
    <source>
        <dbReference type="Proteomes" id="UP001153712"/>
    </source>
</evidence>
<protein>
    <recommendedName>
        <fullName evidence="2">leucine--tRNA ligase</fullName>
        <ecNumber evidence="2">6.1.1.4</ecNumber>
    </recommendedName>
    <alternativeName>
        <fullName evidence="8">Leucyl-tRNA synthetase</fullName>
    </alternativeName>
</protein>
<evidence type="ECO:0000256" key="9">
    <source>
        <dbReference type="ARBA" id="ARBA00047469"/>
    </source>
</evidence>
<feature type="domain" description="Aminoacyl-tRNA synthetase class Ia" evidence="10">
    <location>
        <begin position="192"/>
        <end position="757"/>
    </location>
</feature>
<dbReference type="GO" id="GO:0002161">
    <property type="term" value="F:aminoacyl-tRNA deacylase activity"/>
    <property type="evidence" value="ECO:0007669"/>
    <property type="project" value="InterPro"/>
</dbReference>
<dbReference type="NCBIfam" id="TIGR00395">
    <property type="entry name" value="leuS_arch"/>
    <property type="match status" value="1"/>
</dbReference>
<proteinExistence type="inferred from homology"/>
<comment type="catalytic activity">
    <reaction evidence="9">
        <text>tRNA(Leu) + L-leucine + ATP = L-leucyl-tRNA(Leu) + AMP + diphosphate</text>
        <dbReference type="Rhea" id="RHEA:11688"/>
        <dbReference type="Rhea" id="RHEA-COMP:9613"/>
        <dbReference type="Rhea" id="RHEA-COMP:9622"/>
        <dbReference type="ChEBI" id="CHEBI:30616"/>
        <dbReference type="ChEBI" id="CHEBI:33019"/>
        <dbReference type="ChEBI" id="CHEBI:57427"/>
        <dbReference type="ChEBI" id="CHEBI:78442"/>
        <dbReference type="ChEBI" id="CHEBI:78494"/>
        <dbReference type="ChEBI" id="CHEBI:456215"/>
        <dbReference type="EC" id="6.1.1.4"/>
    </reaction>
</comment>
<dbReference type="EMBL" id="OU900101">
    <property type="protein sequence ID" value="CAG9864436.1"/>
    <property type="molecule type" value="Genomic_DNA"/>
</dbReference>
<keyword evidence="5" id="KW-0067">ATP-binding</keyword>
<evidence type="ECO:0000256" key="5">
    <source>
        <dbReference type="ARBA" id="ARBA00022840"/>
    </source>
</evidence>
<dbReference type="InterPro" id="IPR013155">
    <property type="entry name" value="M/V/L/I-tRNA-synth_anticd-bd"/>
</dbReference>
<evidence type="ECO:0000256" key="3">
    <source>
        <dbReference type="ARBA" id="ARBA00022598"/>
    </source>
</evidence>
<evidence type="ECO:0000256" key="8">
    <source>
        <dbReference type="ARBA" id="ARBA00030520"/>
    </source>
</evidence>
<dbReference type="InterPro" id="IPR055416">
    <property type="entry name" value="RBD_LARS1"/>
</dbReference>
<dbReference type="PANTHER" id="PTHR45794:SF1">
    <property type="entry name" value="LEUCINE--TRNA LIGASE, CYTOPLASMIC"/>
    <property type="match status" value="1"/>
</dbReference>
<accession>A0A9N9XTE9</accession>
<feature type="domain" description="Leucine--tRNA ligase ubiquitin-like" evidence="12">
    <location>
        <begin position="1069"/>
        <end position="1178"/>
    </location>
</feature>
<dbReference type="PANTHER" id="PTHR45794">
    <property type="entry name" value="LEUCYL-TRNA SYNTHETASE"/>
    <property type="match status" value="1"/>
</dbReference>
<gene>
    <name evidence="14" type="ORF">PHYEVI_LOCUS10691</name>
</gene>